<evidence type="ECO:0000313" key="1">
    <source>
        <dbReference type="EMBL" id="TQV90638.1"/>
    </source>
</evidence>
<proteinExistence type="predicted"/>
<protein>
    <submittedName>
        <fullName evidence="1">Uncharacterized protein</fullName>
    </submittedName>
</protein>
<keyword evidence="2" id="KW-1185">Reference proteome</keyword>
<dbReference type="EMBL" id="SPUK01000025">
    <property type="protein sequence ID" value="TQV90638.1"/>
    <property type="molecule type" value="Genomic_DNA"/>
</dbReference>
<dbReference type="Proteomes" id="UP000315783">
    <property type="component" value="Unassembled WGS sequence"/>
</dbReference>
<gene>
    <name evidence="1" type="ORF">IF1G_10790</name>
</gene>
<name>A0A545UME2_9HYPO</name>
<accession>A0A545UME2</accession>
<dbReference type="AlphaFoldDB" id="A0A545UME2"/>
<reference evidence="1 2" key="1">
    <citation type="journal article" date="2019" name="Appl. Microbiol. Biotechnol.">
        <title>Genome sequence of Isaria javanica and comparative genome analysis insights into family S53 peptidase evolution in fungal entomopathogens.</title>
        <authorList>
            <person name="Lin R."/>
            <person name="Zhang X."/>
            <person name="Xin B."/>
            <person name="Zou M."/>
            <person name="Gao Y."/>
            <person name="Qin F."/>
            <person name="Hu Q."/>
            <person name="Xie B."/>
            <person name="Cheng X."/>
        </authorList>
    </citation>
    <scope>NUCLEOTIDE SEQUENCE [LARGE SCALE GENOMIC DNA]</scope>
    <source>
        <strain evidence="1 2">IJ1G</strain>
    </source>
</reference>
<sequence>MAVKKHVVAAPGPLAWSFCDASPRWRHLATALVQLMRRAGWRVMGGDLPLWVLAPHIASRRVGLRQGTQYNKRHGEGCPALSQLCLVREVALLTYSSWRLG</sequence>
<organism evidence="1 2">
    <name type="scientific">Cordyceps javanica</name>
    <dbReference type="NCBI Taxonomy" id="43265"/>
    <lineage>
        <taxon>Eukaryota</taxon>
        <taxon>Fungi</taxon>
        <taxon>Dikarya</taxon>
        <taxon>Ascomycota</taxon>
        <taxon>Pezizomycotina</taxon>
        <taxon>Sordariomycetes</taxon>
        <taxon>Hypocreomycetidae</taxon>
        <taxon>Hypocreales</taxon>
        <taxon>Cordycipitaceae</taxon>
        <taxon>Cordyceps</taxon>
    </lineage>
</organism>
<comment type="caution">
    <text evidence="1">The sequence shown here is derived from an EMBL/GenBank/DDBJ whole genome shotgun (WGS) entry which is preliminary data.</text>
</comment>
<evidence type="ECO:0000313" key="2">
    <source>
        <dbReference type="Proteomes" id="UP000315783"/>
    </source>
</evidence>